<evidence type="ECO:0000313" key="13">
    <source>
        <dbReference type="Proteomes" id="UP000010478"/>
    </source>
</evidence>
<dbReference type="PIRSF" id="PIRSF001589">
    <property type="entry name" value="Asn_synthetase_glu-h"/>
    <property type="match status" value="1"/>
</dbReference>
<evidence type="ECO:0000256" key="4">
    <source>
        <dbReference type="ARBA" id="ARBA00022741"/>
    </source>
</evidence>
<gene>
    <name evidence="12" type="ORF">Osc7112_1001</name>
</gene>
<accession>K9VEC0</accession>
<feature type="domain" description="Glutamine amidotransferase type-2" evidence="11">
    <location>
        <begin position="48"/>
        <end position="149"/>
    </location>
</feature>
<reference evidence="12 13" key="1">
    <citation type="submission" date="2012-05" db="EMBL/GenBank/DDBJ databases">
        <title>Finished chromosome of genome of Oscillatoria sp. PCC 7112.</title>
        <authorList>
            <consortium name="US DOE Joint Genome Institute"/>
            <person name="Gugger M."/>
            <person name="Coursin T."/>
            <person name="Rippka R."/>
            <person name="Tandeau De Marsac N."/>
            <person name="Huntemann M."/>
            <person name="Wei C.-L."/>
            <person name="Han J."/>
            <person name="Detter J.C."/>
            <person name="Han C."/>
            <person name="Tapia R."/>
            <person name="Davenport K."/>
            <person name="Daligault H."/>
            <person name="Erkkila T."/>
            <person name="Gu W."/>
            <person name="Munk A.C.C."/>
            <person name="Teshima H."/>
            <person name="Xu Y."/>
            <person name="Chain P."/>
            <person name="Chen A."/>
            <person name="Krypides N."/>
            <person name="Mavromatis K."/>
            <person name="Markowitz V."/>
            <person name="Szeto E."/>
            <person name="Ivanova N."/>
            <person name="Mikhailova N."/>
            <person name="Ovchinnikova G."/>
            <person name="Pagani I."/>
            <person name="Pati A."/>
            <person name="Goodwin L."/>
            <person name="Peters L."/>
            <person name="Pitluck S."/>
            <person name="Woyke T."/>
            <person name="Kerfeld C."/>
        </authorList>
    </citation>
    <scope>NUCLEOTIDE SEQUENCE [LARGE SCALE GENOMIC DNA]</scope>
    <source>
        <strain evidence="12 13">PCC 7112</strain>
    </source>
</reference>
<dbReference type="GO" id="GO:0004066">
    <property type="term" value="F:asparagine synthase (glutamine-hydrolyzing) activity"/>
    <property type="evidence" value="ECO:0007669"/>
    <property type="project" value="UniProtKB-EC"/>
</dbReference>
<evidence type="ECO:0000256" key="7">
    <source>
        <dbReference type="ARBA" id="ARBA00048741"/>
    </source>
</evidence>
<name>K9VEC0_9CYAN</name>
<evidence type="ECO:0000259" key="11">
    <source>
        <dbReference type="Pfam" id="PF13537"/>
    </source>
</evidence>
<evidence type="ECO:0000256" key="8">
    <source>
        <dbReference type="PIRSR" id="PIRSR001589-2"/>
    </source>
</evidence>
<evidence type="ECO:0000256" key="2">
    <source>
        <dbReference type="ARBA" id="ARBA00005752"/>
    </source>
</evidence>
<dbReference type="Pfam" id="PF00733">
    <property type="entry name" value="Asn_synthase"/>
    <property type="match status" value="1"/>
</dbReference>
<dbReference type="PANTHER" id="PTHR43284">
    <property type="entry name" value="ASPARAGINE SYNTHETASE (GLUTAMINE-HYDROLYZING)"/>
    <property type="match status" value="1"/>
</dbReference>
<dbReference type="SUPFAM" id="SSF56235">
    <property type="entry name" value="N-terminal nucleophile aminohydrolases (Ntn hydrolases)"/>
    <property type="match status" value="1"/>
</dbReference>
<dbReference type="eggNOG" id="COG0367">
    <property type="taxonomic scope" value="Bacteria"/>
</dbReference>
<dbReference type="Proteomes" id="UP000010478">
    <property type="component" value="Chromosome"/>
</dbReference>
<evidence type="ECO:0000313" key="12">
    <source>
        <dbReference type="EMBL" id="AFZ05560.1"/>
    </source>
</evidence>
<evidence type="ECO:0000256" key="3">
    <source>
        <dbReference type="ARBA" id="ARBA00012737"/>
    </source>
</evidence>
<evidence type="ECO:0000256" key="6">
    <source>
        <dbReference type="ARBA" id="ARBA00022888"/>
    </source>
</evidence>
<dbReference type="InterPro" id="IPR006426">
    <property type="entry name" value="Asn_synth_AEB"/>
</dbReference>
<evidence type="ECO:0000256" key="5">
    <source>
        <dbReference type="ARBA" id="ARBA00022840"/>
    </source>
</evidence>
<comment type="similarity">
    <text evidence="2">Belongs to the asparagine synthetase family.</text>
</comment>
<keyword evidence="12" id="KW-0436">Ligase</keyword>
<dbReference type="Pfam" id="PF13537">
    <property type="entry name" value="GATase_7"/>
    <property type="match status" value="1"/>
</dbReference>
<dbReference type="GO" id="GO:0005524">
    <property type="term" value="F:ATP binding"/>
    <property type="evidence" value="ECO:0007669"/>
    <property type="project" value="UniProtKB-KW"/>
</dbReference>
<dbReference type="STRING" id="179408.Osc7112_1001"/>
<dbReference type="Gene3D" id="3.60.20.10">
    <property type="entry name" value="Glutamine Phosphoribosylpyrophosphate, subunit 1, domain 1"/>
    <property type="match status" value="1"/>
</dbReference>
<dbReference type="SUPFAM" id="SSF52402">
    <property type="entry name" value="Adenine nucleotide alpha hydrolases-like"/>
    <property type="match status" value="1"/>
</dbReference>
<keyword evidence="6" id="KW-0028">Amino-acid biosynthesis</keyword>
<evidence type="ECO:0000256" key="1">
    <source>
        <dbReference type="ARBA" id="ARBA00005187"/>
    </source>
</evidence>
<keyword evidence="5 8" id="KW-0067">ATP-binding</keyword>
<comment type="pathway">
    <text evidence="1">Amino-acid biosynthesis; L-asparagine biosynthesis; L-asparagine from L-aspartate (L-Gln route): step 1/1.</text>
</comment>
<feature type="binding site" evidence="8">
    <location>
        <position position="84"/>
    </location>
    <ligand>
        <name>L-glutamine</name>
        <dbReference type="ChEBI" id="CHEBI:58359"/>
    </ligand>
</feature>
<evidence type="ECO:0000256" key="9">
    <source>
        <dbReference type="PIRSR" id="PIRSR001589-3"/>
    </source>
</evidence>
<dbReference type="EC" id="6.3.5.4" evidence="3"/>
<keyword evidence="13" id="KW-1185">Reference proteome</keyword>
<dbReference type="InterPro" id="IPR014729">
    <property type="entry name" value="Rossmann-like_a/b/a_fold"/>
</dbReference>
<organism evidence="12 13">
    <name type="scientific">Phormidium nigroviride PCC 7112</name>
    <dbReference type="NCBI Taxonomy" id="179408"/>
    <lineage>
        <taxon>Bacteria</taxon>
        <taxon>Bacillati</taxon>
        <taxon>Cyanobacteriota</taxon>
        <taxon>Cyanophyceae</taxon>
        <taxon>Oscillatoriophycideae</taxon>
        <taxon>Oscillatoriales</taxon>
        <taxon>Oscillatoriaceae</taxon>
        <taxon>Phormidium</taxon>
    </lineage>
</organism>
<dbReference type="InterPro" id="IPR051786">
    <property type="entry name" value="ASN_synthetase/amidase"/>
</dbReference>
<dbReference type="PANTHER" id="PTHR43284:SF1">
    <property type="entry name" value="ASPARAGINE SYNTHETASE"/>
    <property type="match status" value="1"/>
</dbReference>
<feature type="domain" description="Asparagine synthetase" evidence="10">
    <location>
        <begin position="220"/>
        <end position="566"/>
    </location>
</feature>
<comment type="catalytic activity">
    <reaction evidence="7">
        <text>L-aspartate + L-glutamine + ATP + H2O = L-asparagine + L-glutamate + AMP + diphosphate + H(+)</text>
        <dbReference type="Rhea" id="RHEA:12228"/>
        <dbReference type="ChEBI" id="CHEBI:15377"/>
        <dbReference type="ChEBI" id="CHEBI:15378"/>
        <dbReference type="ChEBI" id="CHEBI:29985"/>
        <dbReference type="ChEBI" id="CHEBI:29991"/>
        <dbReference type="ChEBI" id="CHEBI:30616"/>
        <dbReference type="ChEBI" id="CHEBI:33019"/>
        <dbReference type="ChEBI" id="CHEBI:58048"/>
        <dbReference type="ChEBI" id="CHEBI:58359"/>
        <dbReference type="ChEBI" id="CHEBI:456215"/>
        <dbReference type="EC" id="6.3.5.4"/>
    </reaction>
</comment>
<feature type="site" description="Important for beta-aspartyl-AMP intermediate formation" evidence="9">
    <location>
        <position position="344"/>
    </location>
</feature>
<keyword evidence="6" id="KW-0061">Asparagine biosynthesis</keyword>
<evidence type="ECO:0000259" key="10">
    <source>
        <dbReference type="Pfam" id="PF00733"/>
    </source>
</evidence>
<dbReference type="Gene3D" id="3.40.50.620">
    <property type="entry name" value="HUPs"/>
    <property type="match status" value="1"/>
</dbReference>
<dbReference type="GO" id="GO:0006529">
    <property type="term" value="P:asparagine biosynthetic process"/>
    <property type="evidence" value="ECO:0007669"/>
    <property type="project" value="UniProtKB-KW"/>
</dbReference>
<proteinExistence type="inferred from homology"/>
<dbReference type="AlphaFoldDB" id="K9VEC0"/>
<dbReference type="HOGENOM" id="CLU_014658_3_1_3"/>
<sequence>MGILPVHKKLNKSMENQKLINPNWVIAWGPEARSHPATWQTSGFAIIGAEPTFSRDRRFVIVGDCCFDRTPILKQQIDTDGLTDLAIAARLWEQSGPQTLSLLSGQFALAVWDRDEQTLCLGRDRVGAKTLYYTRTGTTRFLAPRLRSLNPYHDRELDLVALRDYLCCAFVPGSQTLWEAVRELRPGSYLYLPDVEAQRYWQPQEQITNADRPLEWHSQQVRSLLEQLVQSALPAGKPVAAYLSGGIDSSCVTAIATRLHDRPVHTFSMHFGAQYPSEIEFANIVAPHCGTEHHVLEVSPQQIWELLPETLVAMDDPVGEGLTVPNLLLGRSAKQFADVVLNGEGGDPCFGGPKNKPMLLNSLYGSIQGKPDPIAAYLTSFQKCYVDLPRLLKPEVWEKVKNAPSVFAEELQQTETTFLNRLMRLNIEFKGADYILTKVNNLTAAAGLKARSPLFDSRMVALSLQIPPEYKLSGAQEKAVLKAAVADLLPDAIVNRPKSGMVMSMQQWFLRDWQRQARSLLLNRHAAIGPYLDRSLIREWLNYRGEVFPRYGLKLWLLVTLEIWLQVNRR</sequence>
<dbReference type="InterPro" id="IPR017932">
    <property type="entry name" value="GATase_2_dom"/>
</dbReference>
<dbReference type="EMBL" id="CP003614">
    <property type="protein sequence ID" value="AFZ05560.1"/>
    <property type="molecule type" value="Genomic_DNA"/>
</dbReference>
<protein>
    <recommendedName>
        <fullName evidence="3">asparagine synthase (glutamine-hydrolyzing)</fullName>
        <ecNumber evidence="3">6.3.5.4</ecNumber>
    </recommendedName>
</protein>
<dbReference type="CDD" id="cd01991">
    <property type="entry name" value="Asn_synthase_B_C"/>
    <property type="match status" value="1"/>
</dbReference>
<dbReference type="InterPro" id="IPR001962">
    <property type="entry name" value="Asn_synthase"/>
</dbReference>
<dbReference type="InterPro" id="IPR029055">
    <property type="entry name" value="Ntn_hydrolases_N"/>
</dbReference>
<dbReference type="GO" id="GO:0005829">
    <property type="term" value="C:cytosol"/>
    <property type="evidence" value="ECO:0007669"/>
    <property type="project" value="TreeGrafter"/>
</dbReference>
<dbReference type="KEGG" id="oni:Osc7112_1001"/>
<dbReference type="PATRIC" id="fig|179408.3.peg.1231"/>
<keyword evidence="4 8" id="KW-0547">Nucleotide-binding</keyword>